<dbReference type="Gene3D" id="3.40.50.20">
    <property type="match status" value="1"/>
</dbReference>
<dbReference type="RefSeq" id="WP_330379175.1">
    <property type="nucleotide sequence ID" value="NZ_LAYJ01000053.1"/>
</dbReference>
<evidence type="ECO:0000256" key="4">
    <source>
        <dbReference type="ARBA" id="ARBA00022598"/>
    </source>
</evidence>
<dbReference type="GO" id="GO:0009252">
    <property type="term" value="P:peptidoglycan biosynthetic process"/>
    <property type="evidence" value="ECO:0007669"/>
    <property type="project" value="UniProtKB-UniRule"/>
</dbReference>
<evidence type="ECO:0000256" key="3">
    <source>
        <dbReference type="ARBA" id="ARBA00022490"/>
    </source>
</evidence>
<evidence type="ECO:0000256" key="1">
    <source>
        <dbReference type="ARBA" id="ARBA00004496"/>
    </source>
</evidence>
<comment type="catalytic activity">
    <reaction evidence="10">
        <text>2 D-alanine + ATP = D-alanyl-D-alanine + ADP + phosphate + H(+)</text>
        <dbReference type="Rhea" id="RHEA:11224"/>
        <dbReference type="ChEBI" id="CHEBI:15378"/>
        <dbReference type="ChEBI" id="CHEBI:30616"/>
        <dbReference type="ChEBI" id="CHEBI:43474"/>
        <dbReference type="ChEBI" id="CHEBI:57416"/>
        <dbReference type="ChEBI" id="CHEBI:57822"/>
        <dbReference type="ChEBI" id="CHEBI:456216"/>
        <dbReference type="EC" id="6.3.2.4"/>
    </reaction>
</comment>
<keyword evidence="6 13" id="KW-0067">ATP-binding</keyword>
<evidence type="ECO:0000256" key="13">
    <source>
        <dbReference type="PROSITE-ProRule" id="PRU00409"/>
    </source>
</evidence>
<evidence type="ECO:0000256" key="10">
    <source>
        <dbReference type="HAMAP-Rule" id="MF_00047"/>
    </source>
</evidence>
<keyword evidence="8 10" id="KW-0573">Peptidoglycan synthesis</keyword>
<evidence type="ECO:0000256" key="5">
    <source>
        <dbReference type="ARBA" id="ARBA00022741"/>
    </source>
</evidence>
<proteinExistence type="inferred from homology"/>
<dbReference type="GO" id="GO:0005737">
    <property type="term" value="C:cytoplasm"/>
    <property type="evidence" value="ECO:0007669"/>
    <property type="project" value="UniProtKB-SubCell"/>
</dbReference>
<dbReference type="NCBIfam" id="TIGR01205">
    <property type="entry name" value="D_ala_D_alaTIGR"/>
    <property type="match status" value="1"/>
</dbReference>
<dbReference type="InterPro" id="IPR011127">
    <property type="entry name" value="Dala_Dala_lig_N"/>
</dbReference>
<dbReference type="PIRSF" id="PIRSF039102">
    <property type="entry name" value="Ddl/VanB"/>
    <property type="match status" value="1"/>
</dbReference>
<dbReference type="EC" id="6.3.2.4" evidence="10"/>
<protein>
    <recommendedName>
        <fullName evidence="10">D-alanine--D-alanine ligase</fullName>
        <ecNumber evidence="10">6.3.2.4</ecNumber>
    </recommendedName>
    <alternativeName>
        <fullName evidence="10">D-Ala-D-Ala ligase</fullName>
    </alternativeName>
    <alternativeName>
        <fullName evidence="10">D-alanylalanine synthetase</fullName>
    </alternativeName>
</protein>
<feature type="active site" evidence="11">
    <location>
        <position position="14"/>
    </location>
</feature>
<keyword evidence="3 10" id="KW-0963">Cytoplasm</keyword>
<name>A0A0M2NLL4_9FIRM</name>
<accession>A0A0M2NLL4</accession>
<dbReference type="PROSITE" id="PS00843">
    <property type="entry name" value="DALA_DALA_LIGASE_1"/>
    <property type="match status" value="1"/>
</dbReference>
<feature type="binding site" evidence="12">
    <location>
        <position position="307"/>
    </location>
    <ligand>
        <name>Mg(2+)</name>
        <dbReference type="ChEBI" id="CHEBI:18420"/>
        <label>2</label>
    </ligand>
</feature>
<reference evidence="15 16" key="1">
    <citation type="submission" date="2015-04" db="EMBL/GenBank/DDBJ databases">
        <title>Draft genome sequence of bacteremic isolate Catabacter hongkongensis type strain HKU16T.</title>
        <authorList>
            <person name="Lau S.K."/>
            <person name="Teng J.L."/>
            <person name="Huang Y."/>
            <person name="Curreem S.O."/>
            <person name="Tsui S.K."/>
            <person name="Woo P.C."/>
        </authorList>
    </citation>
    <scope>NUCLEOTIDE SEQUENCE [LARGE SCALE GENOMIC DNA]</scope>
    <source>
        <strain evidence="15 16">HKU16</strain>
    </source>
</reference>
<keyword evidence="12" id="KW-0460">Magnesium</keyword>
<dbReference type="Proteomes" id="UP000034076">
    <property type="component" value="Unassembled WGS sequence"/>
</dbReference>
<keyword evidence="4 10" id="KW-0436">Ligase</keyword>
<keyword evidence="16" id="KW-1185">Reference proteome</keyword>
<evidence type="ECO:0000256" key="2">
    <source>
        <dbReference type="ARBA" id="ARBA00010871"/>
    </source>
</evidence>
<comment type="pathway">
    <text evidence="10">Cell wall biogenesis; peptidoglycan biosynthesis.</text>
</comment>
<evidence type="ECO:0000256" key="8">
    <source>
        <dbReference type="ARBA" id="ARBA00022984"/>
    </source>
</evidence>
<feature type="active site" evidence="11">
    <location>
        <position position="318"/>
    </location>
</feature>
<evidence type="ECO:0000256" key="11">
    <source>
        <dbReference type="PIRSR" id="PIRSR039102-1"/>
    </source>
</evidence>
<evidence type="ECO:0000256" key="9">
    <source>
        <dbReference type="ARBA" id="ARBA00023316"/>
    </source>
</evidence>
<dbReference type="InterPro" id="IPR011761">
    <property type="entry name" value="ATP-grasp"/>
</dbReference>
<dbReference type="Pfam" id="PF07478">
    <property type="entry name" value="Dala_Dala_lig_C"/>
    <property type="match status" value="1"/>
</dbReference>
<keyword evidence="5 13" id="KW-0547">Nucleotide-binding</keyword>
<dbReference type="InterPro" id="IPR000291">
    <property type="entry name" value="D-Ala_lig_Van_CS"/>
</dbReference>
<comment type="caution">
    <text evidence="15">The sequence shown here is derived from an EMBL/GenBank/DDBJ whole genome shotgun (WGS) entry which is preliminary data.</text>
</comment>
<dbReference type="Gene3D" id="3.30.470.20">
    <property type="entry name" value="ATP-grasp fold, B domain"/>
    <property type="match status" value="1"/>
</dbReference>
<feature type="binding site" evidence="12">
    <location>
        <position position="309"/>
    </location>
    <ligand>
        <name>Mg(2+)</name>
        <dbReference type="ChEBI" id="CHEBI:18420"/>
        <label>2</label>
    </ligand>
</feature>
<comment type="similarity">
    <text evidence="2 10">Belongs to the D-alanine--D-alanine ligase family.</text>
</comment>
<dbReference type="HAMAP" id="MF_00047">
    <property type="entry name" value="Dala_Dala_lig"/>
    <property type="match status" value="1"/>
</dbReference>
<keyword evidence="7 10" id="KW-0133">Cell shape</keyword>
<gene>
    <name evidence="10" type="primary">ddl</name>
    <name evidence="15" type="ORF">CHK_0549</name>
</gene>
<dbReference type="SUPFAM" id="SSF56059">
    <property type="entry name" value="Glutathione synthetase ATP-binding domain-like"/>
    <property type="match status" value="1"/>
</dbReference>
<dbReference type="AlphaFoldDB" id="A0A0M2NLL4"/>
<dbReference type="STRING" id="270498.CHK_0549"/>
<dbReference type="InterPro" id="IPR016185">
    <property type="entry name" value="PreATP-grasp_dom_sf"/>
</dbReference>
<dbReference type="InterPro" id="IPR013815">
    <property type="entry name" value="ATP_grasp_subdomain_1"/>
</dbReference>
<organism evidence="15 16">
    <name type="scientific">Christensenella hongkongensis</name>
    <dbReference type="NCBI Taxonomy" id="270498"/>
    <lineage>
        <taxon>Bacteria</taxon>
        <taxon>Bacillati</taxon>
        <taxon>Bacillota</taxon>
        <taxon>Clostridia</taxon>
        <taxon>Christensenellales</taxon>
        <taxon>Christensenellaceae</taxon>
        <taxon>Christensenella</taxon>
    </lineage>
</organism>
<dbReference type="GO" id="GO:0008716">
    <property type="term" value="F:D-alanine-D-alanine ligase activity"/>
    <property type="evidence" value="ECO:0007669"/>
    <property type="project" value="UniProtKB-UniRule"/>
</dbReference>
<feature type="binding site" evidence="12">
    <location>
        <position position="307"/>
    </location>
    <ligand>
        <name>Mg(2+)</name>
        <dbReference type="ChEBI" id="CHEBI:18420"/>
        <label>1</label>
    </ligand>
</feature>
<evidence type="ECO:0000256" key="6">
    <source>
        <dbReference type="ARBA" id="ARBA00022840"/>
    </source>
</evidence>
<dbReference type="InterPro" id="IPR005905">
    <property type="entry name" value="D_ala_D_ala"/>
</dbReference>
<dbReference type="PROSITE" id="PS50975">
    <property type="entry name" value="ATP_GRASP"/>
    <property type="match status" value="1"/>
</dbReference>
<feature type="domain" description="ATP-grasp" evidence="14">
    <location>
        <begin position="146"/>
        <end position="340"/>
    </location>
</feature>
<keyword evidence="12" id="KW-0464">Manganese</keyword>
<dbReference type="Pfam" id="PF01820">
    <property type="entry name" value="Dala_Dala_lig_N"/>
    <property type="match status" value="1"/>
</dbReference>
<dbReference type="Gene3D" id="3.30.1490.20">
    <property type="entry name" value="ATP-grasp fold, A domain"/>
    <property type="match status" value="1"/>
</dbReference>
<dbReference type="GO" id="GO:0008360">
    <property type="term" value="P:regulation of cell shape"/>
    <property type="evidence" value="ECO:0007669"/>
    <property type="project" value="UniProtKB-KW"/>
</dbReference>
<feature type="active site" evidence="11">
    <location>
        <position position="187"/>
    </location>
</feature>
<dbReference type="GO" id="GO:0046872">
    <property type="term" value="F:metal ion binding"/>
    <property type="evidence" value="ECO:0007669"/>
    <property type="project" value="UniProtKB-KW"/>
</dbReference>
<evidence type="ECO:0000256" key="7">
    <source>
        <dbReference type="ARBA" id="ARBA00022960"/>
    </source>
</evidence>
<dbReference type="SUPFAM" id="SSF52440">
    <property type="entry name" value="PreATP-grasp domain"/>
    <property type="match status" value="1"/>
</dbReference>
<dbReference type="GO" id="GO:0071555">
    <property type="term" value="P:cell wall organization"/>
    <property type="evidence" value="ECO:0007669"/>
    <property type="project" value="UniProtKB-KW"/>
</dbReference>
<keyword evidence="12" id="KW-0479">Metal-binding</keyword>
<comment type="cofactor">
    <cofactor evidence="12">
        <name>Mg(2+)</name>
        <dbReference type="ChEBI" id="CHEBI:18420"/>
    </cofactor>
    <cofactor evidence="12">
        <name>Mn(2+)</name>
        <dbReference type="ChEBI" id="CHEBI:29035"/>
    </cofactor>
    <text evidence="12">Binds 2 magnesium or manganese ions per subunit.</text>
</comment>
<sequence length="345" mass="37623">MMNVVVLAGGISTEREVSLSSGAMVCNALRRSGYKTVLVDSFLGLEELPENILDIFSDKGEVETVRVEETAPDIEKIKAGRGDSGFGTIGKNVIEVCKVADIVYMGLHGEDGENGRMQAFLDVLGIKYTGTGYLGSALAMHKGVTRQMMLQSGVMMAKGKVLYKGQGASEAAEIGFPCIVKPCCGGSSIGISVANDVEELKNSLADAFRYENEVLVEEFIQGREFSVGMLGNEMLPPIEIIPRGGFYDYAHKYQAGWTEEVCPASLDEETTKRMQELAFIACRTLKLEVYARGEFILDERGDIYFLEMNTLPGMTPTSLIPQEAQAVGISYEQLCARVIELSLEK</sequence>
<keyword evidence="9 10" id="KW-0961">Cell wall biogenesis/degradation</keyword>
<evidence type="ECO:0000313" key="16">
    <source>
        <dbReference type="Proteomes" id="UP000034076"/>
    </source>
</evidence>
<dbReference type="PATRIC" id="fig|270498.16.peg.212"/>
<comment type="function">
    <text evidence="10">Cell wall formation.</text>
</comment>
<evidence type="ECO:0000259" key="14">
    <source>
        <dbReference type="PROSITE" id="PS50975"/>
    </source>
</evidence>
<dbReference type="EMBL" id="LAYJ01000053">
    <property type="protein sequence ID" value="KKI51866.1"/>
    <property type="molecule type" value="Genomic_DNA"/>
</dbReference>
<dbReference type="GO" id="GO:0005524">
    <property type="term" value="F:ATP binding"/>
    <property type="evidence" value="ECO:0007669"/>
    <property type="project" value="UniProtKB-UniRule"/>
</dbReference>
<dbReference type="PANTHER" id="PTHR23132">
    <property type="entry name" value="D-ALANINE--D-ALANINE LIGASE"/>
    <property type="match status" value="1"/>
</dbReference>
<dbReference type="NCBIfam" id="NF002378">
    <property type="entry name" value="PRK01372.1"/>
    <property type="match status" value="1"/>
</dbReference>
<evidence type="ECO:0000256" key="12">
    <source>
        <dbReference type="PIRSR" id="PIRSR039102-3"/>
    </source>
</evidence>
<dbReference type="UniPathway" id="UPA00219"/>
<comment type="subcellular location">
    <subcellularLocation>
        <location evidence="1 10">Cytoplasm</location>
    </subcellularLocation>
</comment>
<dbReference type="PANTHER" id="PTHR23132:SF23">
    <property type="entry name" value="D-ALANINE--D-ALANINE LIGASE B"/>
    <property type="match status" value="1"/>
</dbReference>
<evidence type="ECO:0000313" key="15">
    <source>
        <dbReference type="EMBL" id="KKI51866.1"/>
    </source>
</evidence>
<dbReference type="InterPro" id="IPR011095">
    <property type="entry name" value="Dala_Dala_lig_C"/>
</dbReference>